<dbReference type="OrthoDB" id="36455at2759"/>
<proteinExistence type="predicted"/>
<dbReference type="AlphaFoldDB" id="A0A9E7HLE7"/>
<accession>A0A9E7HLE7</accession>
<name>A0A9E7HLE7_9LILI</name>
<organism evidence="1 2">
    <name type="scientific">Musa troglodytarum</name>
    <name type="common">fe'i banana</name>
    <dbReference type="NCBI Taxonomy" id="320322"/>
    <lineage>
        <taxon>Eukaryota</taxon>
        <taxon>Viridiplantae</taxon>
        <taxon>Streptophyta</taxon>
        <taxon>Embryophyta</taxon>
        <taxon>Tracheophyta</taxon>
        <taxon>Spermatophyta</taxon>
        <taxon>Magnoliopsida</taxon>
        <taxon>Liliopsida</taxon>
        <taxon>Zingiberales</taxon>
        <taxon>Musaceae</taxon>
        <taxon>Musa</taxon>
    </lineage>
</organism>
<gene>
    <name evidence="1" type="ORF">MUK42_17726</name>
</gene>
<protein>
    <submittedName>
        <fullName evidence="1">Fructose-bisphosphate aldolase, cytoplasmic</fullName>
    </submittedName>
</protein>
<evidence type="ECO:0000313" key="1">
    <source>
        <dbReference type="EMBL" id="URE32297.1"/>
    </source>
</evidence>
<evidence type="ECO:0000313" key="2">
    <source>
        <dbReference type="Proteomes" id="UP001055439"/>
    </source>
</evidence>
<dbReference type="Proteomes" id="UP001055439">
    <property type="component" value="Chromosome 8"/>
</dbReference>
<sequence>MTSASAVPNTTRLVLDLPSGELSSRLALTNRPSLRSMRTQMALLDMPSYARRMAWFLLWSQRSSSTALMISIVAPK</sequence>
<dbReference type="EMBL" id="CP097510">
    <property type="protein sequence ID" value="URE32297.1"/>
    <property type="molecule type" value="Genomic_DNA"/>
</dbReference>
<keyword evidence="2" id="KW-1185">Reference proteome</keyword>
<reference evidence="1" key="1">
    <citation type="submission" date="2022-05" db="EMBL/GenBank/DDBJ databases">
        <title>The Musa troglodytarum L. genome provides insights into the mechanism of non-climacteric behaviour and enrichment of carotenoids.</title>
        <authorList>
            <person name="Wang J."/>
        </authorList>
    </citation>
    <scope>NUCLEOTIDE SEQUENCE</scope>
    <source>
        <tissue evidence="1">Leaf</tissue>
    </source>
</reference>